<evidence type="ECO:0000256" key="1">
    <source>
        <dbReference type="ARBA" id="ARBA00022801"/>
    </source>
</evidence>
<organism evidence="3">
    <name type="scientific">Phaffia rhodozyma</name>
    <name type="common">Yeast</name>
    <name type="synonym">Xanthophyllomyces dendrorhous</name>
    <dbReference type="NCBI Taxonomy" id="264483"/>
    <lineage>
        <taxon>Eukaryota</taxon>
        <taxon>Fungi</taxon>
        <taxon>Dikarya</taxon>
        <taxon>Basidiomycota</taxon>
        <taxon>Agaricomycotina</taxon>
        <taxon>Tremellomycetes</taxon>
        <taxon>Cystofilobasidiales</taxon>
        <taxon>Mrakiaceae</taxon>
        <taxon>Phaffia</taxon>
    </lineage>
</organism>
<evidence type="ECO:0000256" key="2">
    <source>
        <dbReference type="SAM" id="SignalP"/>
    </source>
</evidence>
<feature type="signal peptide" evidence="2">
    <location>
        <begin position="1"/>
        <end position="16"/>
    </location>
</feature>
<feature type="chain" id="PRO_5002522181" evidence="2">
    <location>
        <begin position="17"/>
        <end position="561"/>
    </location>
</feature>
<accession>A0A0F7SV22</accession>
<dbReference type="FunFam" id="3.40.50.1240:FF:000033">
    <property type="entry name" value="Chromosome 12, whole genome shotgun sequence"/>
    <property type="match status" value="1"/>
</dbReference>
<keyword evidence="1" id="KW-0378">Hydrolase</keyword>
<sequence length="561" mass="60353">MNAVVLASLLPILAAAGPLGQRASVAPSATVAASFVGSHTSDIFPPPSATVNPTLFPSEPVIGFPGVTATGVEPAAIQTAAAYAYNDQQTHHYPLVADKPSDVNQTTEFDIFKYWGNLAPWYSVQSSAYGLPEANPLMPESCSVTQVHLLYRHGARYPTTGALPYAFAATVANQTAHGGFSATGDLEFLNTWTYKLGAELLTPFGRLQNFELGVAMRQQYGHLLNNFTEQGTLPVFRTQSQDRMVKTAENFAAGFFGVPEYLEEVNIEIVVEALGFNNTGAPYEMCPNANLAKYGSIGSTAANAFATTAFNATAARVQKLVTGLTITPTTILSMLQLCSYETDALGYSSFCKLFTAEDFKNYEYYYDLSFYYNNGVGSPVAAAQGLGYLQEFVARFEASSDLLANADSTVNTTLDLNPETFPLHQSIYADATHEVVVLDTLTAFNLSALFAGGPLPLTERSTKSQFKASQVVPFGTHFTIQVLECSDLTPSKQIRFMVNDAVLPLNGTYAGCEYNADGLCAFDTVLTSLKNRIEEIDFTHACHGNYTATAGVDYNGLAPSS</sequence>
<dbReference type="InterPro" id="IPR000560">
    <property type="entry name" value="His_Pase_clade-2"/>
</dbReference>
<protein>
    <submittedName>
        <fullName evidence="3">Acid phosphatase</fullName>
    </submittedName>
</protein>
<keyword evidence="2" id="KW-0732">Signal</keyword>
<dbReference type="PANTHER" id="PTHR20963">
    <property type="entry name" value="MULTIPLE INOSITOL POLYPHOSPHATE PHOSPHATASE-RELATED"/>
    <property type="match status" value="1"/>
</dbReference>
<dbReference type="InterPro" id="IPR029033">
    <property type="entry name" value="His_PPase_superfam"/>
</dbReference>
<dbReference type="CDD" id="cd07061">
    <property type="entry name" value="HP_HAP_like"/>
    <property type="match status" value="1"/>
</dbReference>
<dbReference type="Gene3D" id="3.40.50.1240">
    <property type="entry name" value="Phosphoglycerate mutase-like"/>
    <property type="match status" value="1"/>
</dbReference>
<evidence type="ECO:0000313" key="3">
    <source>
        <dbReference type="EMBL" id="CED84360.1"/>
    </source>
</evidence>
<dbReference type="PANTHER" id="PTHR20963:SF55">
    <property type="entry name" value="PHOSPHATASE, PUTATIVE-RELATED"/>
    <property type="match status" value="1"/>
</dbReference>
<reference evidence="3" key="1">
    <citation type="submission" date="2014-08" db="EMBL/GenBank/DDBJ databases">
        <authorList>
            <person name="Sharma Rahul"/>
            <person name="Thines Marco"/>
        </authorList>
    </citation>
    <scope>NUCLEOTIDE SEQUENCE</scope>
</reference>
<name>A0A0F7SV22_PHARH</name>
<dbReference type="GO" id="GO:0003993">
    <property type="term" value="F:acid phosphatase activity"/>
    <property type="evidence" value="ECO:0007669"/>
    <property type="project" value="TreeGrafter"/>
</dbReference>
<dbReference type="EMBL" id="LN483166">
    <property type="protein sequence ID" value="CED84360.1"/>
    <property type="molecule type" value="Genomic_DNA"/>
</dbReference>
<proteinExistence type="predicted"/>
<dbReference type="PROSITE" id="PS00616">
    <property type="entry name" value="HIS_ACID_PHOSPHAT_1"/>
    <property type="match status" value="1"/>
</dbReference>
<dbReference type="InterPro" id="IPR033379">
    <property type="entry name" value="Acid_Pase_AS"/>
</dbReference>
<dbReference type="SUPFAM" id="SSF53254">
    <property type="entry name" value="Phosphoglycerate mutase-like"/>
    <property type="match status" value="1"/>
</dbReference>
<dbReference type="Pfam" id="PF00328">
    <property type="entry name" value="His_Phos_2"/>
    <property type="match status" value="1"/>
</dbReference>
<dbReference type="AlphaFoldDB" id="A0A0F7SV22"/>